<sequence>MKAAVWYGARDVRVVDVPAPVPGRDEVAISVAYCGICGSDLHEYADGPHAIPVRAPHPESGRMAPLVLGHEFCGTVTRVGPDVRGLRAGDRVAVEPHYRCGTCPRCLAGEYNLCRHFGFAGLMGDGGLAESAVVPAYMVHRLPAGVSLEQAAVFEPAAVALHALRRSGLREGETVAVVGLGPIGLLIVQLAALRGAGRVVAADPSPRRRALALRLGAAEVVDDAGGGALRAAAGGEGVDVAFEAVGAEATLRDCLEATRRGGRVTLVGLGGTLAIDAFALVNNEQSIIASVGYRGAHPELIRLVADEGVDLTAIVTATVRLRDVVRDGFEALLTTKEEIKVLVRP</sequence>
<organism evidence="8 9">
    <name type="scientific">Actinomadura miaoliensis</name>
    <dbReference type="NCBI Taxonomy" id="430685"/>
    <lineage>
        <taxon>Bacteria</taxon>
        <taxon>Bacillati</taxon>
        <taxon>Actinomycetota</taxon>
        <taxon>Actinomycetes</taxon>
        <taxon>Streptosporangiales</taxon>
        <taxon>Thermomonosporaceae</taxon>
        <taxon>Actinomadura</taxon>
    </lineage>
</organism>
<dbReference type="Gene3D" id="3.40.50.720">
    <property type="entry name" value="NAD(P)-binding Rossmann-like Domain"/>
    <property type="match status" value="1"/>
</dbReference>
<dbReference type="RefSeq" id="WP_344955806.1">
    <property type="nucleotide sequence ID" value="NZ_BAAAZG010000052.1"/>
</dbReference>
<protein>
    <submittedName>
        <fullName evidence="8">2,3-butanediol dehydrogenase</fullName>
    </submittedName>
</protein>
<dbReference type="PANTHER" id="PTHR43161">
    <property type="entry name" value="SORBITOL DEHYDROGENASE"/>
    <property type="match status" value="1"/>
</dbReference>
<comment type="cofactor">
    <cofactor evidence="1 6">
        <name>Zn(2+)</name>
        <dbReference type="ChEBI" id="CHEBI:29105"/>
    </cofactor>
</comment>
<evidence type="ECO:0000313" key="9">
    <source>
        <dbReference type="Proteomes" id="UP001500683"/>
    </source>
</evidence>
<dbReference type="Pfam" id="PF08240">
    <property type="entry name" value="ADH_N"/>
    <property type="match status" value="1"/>
</dbReference>
<name>A0ABP7WS00_9ACTN</name>
<keyword evidence="9" id="KW-1185">Reference proteome</keyword>
<dbReference type="SUPFAM" id="SSF50129">
    <property type="entry name" value="GroES-like"/>
    <property type="match status" value="1"/>
</dbReference>
<evidence type="ECO:0000256" key="1">
    <source>
        <dbReference type="ARBA" id="ARBA00001947"/>
    </source>
</evidence>
<dbReference type="Gene3D" id="3.90.180.10">
    <property type="entry name" value="Medium-chain alcohol dehydrogenases, catalytic domain"/>
    <property type="match status" value="1"/>
</dbReference>
<evidence type="ECO:0000256" key="6">
    <source>
        <dbReference type="RuleBase" id="RU361277"/>
    </source>
</evidence>
<dbReference type="InterPro" id="IPR036291">
    <property type="entry name" value="NAD(P)-bd_dom_sf"/>
</dbReference>
<evidence type="ECO:0000256" key="2">
    <source>
        <dbReference type="ARBA" id="ARBA00008072"/>
    </source>
</evidence>
<evidence type="ECO:0000256" key="4">
    <source>
        <dbReference type="ARBA" id="ARBA00022833"/>
    </source>
</evidence>
<keyword evidence="3 6" id="KW-0479">Metal-binding</keyword>
<dbReference type="EMBL" id="BAAAZG010000052">
    <property type="protein sequence ID" value="GAA4095355.1"/>
    <property type="molecule type" value="Genomic_DNA"/>
</dbReference>
<dbReference type="InterPro" id="IPR011032">
    <property type="entry name" value="GroES-like_sf"/>
</dbReference>
<dbReference type="PANTHER" id="PTHR43161:SF26">
    <property type="entry name" value="GALACTITOL 1-PHOSPHATE 5-DEHYDROGENASE"/>
    <property type="match status" value="1"/>
</dbReference>
<dbReference type="InterPro" id="IPR002328">
    <property type="entry name" value="ADH_Zn_CS"/>
</dbReference>
<proteinExistence type="inferred from homology"/>
<comment type="caution">
    <text evidence="8">The sequence shown here is derived from an EMBL/GenBank/DDBJ whole genome shotgun (WGS) entry which is preliminary data.</text>
</comment>
<evidence type="ECO:0000256" key="3">
    <source>
        <dbReference type="ARBA" id="ARBA00022723"/>
    </source>
</evidence>
<dbReference type="Proteomes" id="UP001500683">
    <property type="component" value="Unassembled WGS sequence"/>
</dbReference>
<evidence type="ECO:0000256" key="5">
    <source>
        <dbReference type="ARBA" id="ARBA00023002"/>
    </source>
</evidence>
<gene>
    <name evidence="8" type="ORF">GCM10022214_68010</name>
</gene>
<evidence type="ECO:0000259" key="7">
    <source>
        <dbReference type="SMART" id="SM00829"/>
    </source>
</evidence>
<dbReference type="CDD" id="cd08233">
    <property type="entry name" value="butanediol_DH_like"/>
    <property type="match status" value="1"/>
</dbReference>
<feature type="domain" description="Enoyl reductase (ER)" evidence="7">
    <location>
        <begin position="8"/>
        <end position="343"/>
    </location>
</feature>
<dbReference type="InterPro" id="IPR013149">
    <property type="entry name" value="ADH-like_C"/>
</dbReference>
<dbReference type="InterPro" id="IPR013154">
    <property type="entry name" value="ADH-like_N"/>
</dbReference>
<evidence type="ECO:0000313" key="8">
    <source>
        <dbReference type="EMBL" id="GAA4095355.1"/>
    </source>
</evidence>
<dbReference type="SMART" id="SM00829">
    <property type="entry name" value="PKS_ER"/>
    <property type="match status" value="1"/>
</dbReference>
<comment type="similarity">
    <text evidence="2 6">Belongs to the zinc-containing alcohol dehydrogenase family.</text>
</comment>
<dbReference type="PROSITE" id="PS00059">
    <property type="entry name" value="ADH_ZINC"/>
    <property type="match status" value="1"/>
</dbReference>
<dbReference type="Pfam" id="PF00107">
    <property type="entry name" value="ADH_zinc_N"/>
    <property type="match status" value="1"/>
</dbReference>
<dbReference type="SUPFAM" id="SSF51735">
    <property type="entry name" value="NAD(P)-binding Rossmann-fold domains"/>
    <property type="match status" value="1"/>
</dbReference>
<keyword evidence="5" id="KW-0560">Oxidoreductase</keyword>
<dbReference type="InterPro" id="IPR020843">
    <property type="entry name" value="ER"/>
</dbReference>
<reference evidence="9" key="1">
    <citation type="journal article" date="2019" name="Int. J. Syst. Evol. Microbiol.">
        <title>The Global Catalogue of Microorganisms (GCM) 10K type strain sequencing project: providing services to taxonomists for standard genome sequencing and annotation.</title>
        <authorList>
            <consortium name="The Broad Institute Genomics Platform"/>
            <consortium name="The Broad Institute Genome Sequencing Center for Infectious Disease"/>
            <person name="Wu L."/>
            <person name="Ma J."/>
        </authorList>
    </citation>
    <scope>NUCLEOTIDE SEQUENCE [LARGE SCALE GENOMIC DNA]</scope>
    <source>
        <strain evidence="9">JCM 16702</strain>
    </source>
</reference>
<accession>A0ABP7WS00</accession>
<keyword evidence="4 6" id="KW-0862">Zinc</keyword>